<evidence type="ECO:0000259" key="5">
    <source>
        <dbReference type="Pfam" id="PF08546"/>
    </source>
</evidence>
<keyword evidence="3" id="KW-0560">Oxidoreductase</keyword>
<dbReference type="SUPFAM" id="SSF48179">
    <property type="entry name" value="6-phosphogluconate dehydrogenase C-terminal domain-like"/>
    <property type="match status" value="1"/>
</dbReference>
<dbReference type="Gene3D" id="3.40.50.720">
    <property type="entry name" value="NAD(P)-binding Rossmann-like Domain"/>
    <property type="match status" value="1"/>
</dbReference>
<keyword evidence="2" id="KW-0521">NADP</keyword>
<gene>
    <name evidence="6" type="ORF">G6O67_006453</name>
</gene>
<organism evidence="6 7">
    <name type="scientific">Ophiocordyceps sinensis</name>
    <dbReference type="NCBI Taxonomy" id="72228"/>
    <lineage>
        <taxon>Eukaryota</taxon>
        <taxon>Fungi</taxon>
        <taxon>Dikarya</taxon>
        <taxon>Ascomycota</taxon>
        <taxon>Pezizomycotina</taxon>
        <taxon>Sordariomycetes</taxon>
        <taxon>Hypocreomycetidae</taxon>
        <taxon>Hypocreales</taxon>
        <taxon>Ophiocordycipitaceae</taxon>
        <taxon>Ophiocordyceps</taxon>
    </lineage>
</organism>
<proteinExistence type="inferred from homology"/>
<evidence type="ECO:0000256" key="3">
    <source>
        <dbReference type="ARBA" id="ARBA00023002"/>
    </source>
</evidence>
<dbReference type="Pfam" id="PF08546">
    <property type="entry name" value="ApbA_C"/>
    <property type="match status" value="1"/>
</dbReference>
<dbReference type="Gene3D" id="1.10.1040.10">
    <property type="entry name" value="N-(1-d-carboxylethyl)-l-norvaline Dehydrogenase, domain 2"/>
    <property type="match status" value="1"/>
</dbReference>
<dbReference type="PANTHER" id="PTHR43765">
    <property type="entry name" value="2-DEHYDROPANTOATE 2-REDUCTASE-RELATED"/>
    <property type="match status" value="1"/>
</dbReference>
<dbReference type="InterPro" id="IPR013752">
    <property type="entry name" value="KPA_reductase"/>
</dbReference>
<sequence length="483" mass="51675">MAPSPSSPIKTALGLFRTKSLASSFVSRPASVSHSVMHSPPSNTQRPPAWLQRHLDDARPPPKLFAWTPANLDGAKPGPVASNHGGKGEDLDRRIFILGVGNIGRLYASHLARHPPATRPPVTLVVHRRELLAQWASGAGIELVTPGAGGRSVCDKAGFDVEWWTETAPSHGPVREVVGGRKLRNLVIATKASAAVPEADRMRRYLDAGSAVAFAQNGVCKLWPPHGPAYVAHRYPVADSAPSFLACVTSHGLYSLGPFRSMHAAAADVCVGPVPVRRRHHQPAPRASSAAPPCPSAAYLTCQIATAPDLQGRAVSSAELWLLQLEKLVYNASINPLTALLRCKNGGLFEEPHGVVARVMDRLLDETSRVLQALVVHPSTAEILATSAPGEHQQQQLQARFAQGRLRETLHAFGAKVAGNSSSMLQDVQAGKPTEVRDFNGWLVDAAAFLDPSLDMSAHQAMVDLVESGTVLTKEELGRRLLS</sequence>
<dbReference type="InterPro" id="IPR050838">
    <property type="entry name" value="Ketopantoate_reductase"/>
</dbReference>
<name>A0A8H4LWS4_9HYPO</name>
<feature type="domain" description="Ketopantoate reductase C-terminal" evidence="5">
    <location>
        <begin position="322"/>
        <end position="450"/>
    </location>
</feature>
<dbReference type="GO" id="GO:0050661">
    <property type="term" value="F:NADP binding"/>
    <property type="evidence" value="ECO:0007669"/>
    <property type="project" value="TreeGrafter"/>
</dbReference>
<comment type="caution">
    <text evidence="6">The sequence shown here is derived from an EMBL/GenBank/DDBJ whole genome shotgun (WGS) entry which is preliminary data.</text>
</comment>
<evidence type="ECO:0000313" key="6">
    <source>
        <dbReference type="EMBL" id="KAF4506361.1"/>
    </source>
</evidence>
<dbReference type="AlphaFoldDB" id="A0A8H4LWS4"/>
<dbReference type="InterPro" id="IPR013332">
    <property type="entry name" value="KPR_N"/>
</dbReference>
<dbReference type="GO" id="GO:0008677">
    <property type="term" value="F:2-dehydropantoate 2-reductase activity"/>
    <property type="evidence" value="ECO:0007669"/>
    <property type="project" value="TreeGrafter"/>
</dbReference>
<dbReference type="Pfam" id="PF02558">
    <property type="entry name" value="ApbA"/>
    <property type="match status" value="1"/>
</dbReference>
<comment type="similarity">
    <text evidence="1">Belongs to the ketopantoate reductase family.</text>
</comment>
<reference evidence="6 7" key="1">
    <citation type="journal article" date="2020" name="Genome Biol. Evol.">
        <title>A new high-quality draft genome assembly of the Chinese cordyceps Ophiocordyceps sinensis.</title>
        <authorList>
            <person name="Shu R."/>
            <person name="Zhang J."/>
            <person name="Meng Q."/>
            <person name="Zhang H."/>
            <person name="Zhou G."/>
            <person name="Li M."/>
            <person name="Wu P."/>
            <person name="Zhao Y."/>
            <person name="Chen C."/>
            <person name="Qin Q."/>
        </authorList>
    </citation>
    <scope>NUCLEOTIDE SEQUENCE [LARGE SCALE GENOMIC DNA]</scope>
    <source>
        <strain evidence="6 7">IOZ07</strain>
    </source>
</reference>
<dbReference type="Proteomes" id="UP000557566">
    <property type="component" value="Unassembled WGS sequence"/>
</dbReference>
<evidence type="ECO:0000256" key="1">
    <source>
        <dbReference type="ARBA" id="ARBA00007870"/>
    </source>
</evidence>
<dbReference type="PANTHER" id="PTHR43765:SF2">
    <property type="entry name" value="2-DEHYDROPANTOATE 2-REDUCTASE"/>
    <property type="match status" value="1"/>
</dbReference>
<evidence type="ECO:0000313" key="7">
    <source>
        <dbReference type="Proteomes" id="UP000557566"/>
    </source>
</evidence>
<dbReference type="EMBL" id="JAAVMX010000007">
    <property type="protein sequence ID" value="KAF4506361.1"/>
    <property type="molecule type" value="Genomic_DNA"/>
</dbReference>
<keyword evidence="7" id="KW-1185">Reference proteome</keyword>
<dbReference type="GO" id="GO:0005739">
    <property type="term" value="C:mitochondrion"/>
    <property type="evidence" value="ECO:0007669"/>
    <property type="project" value="TreeGrafter"/>
</dbReference>
<evidence type="ECO:0000259" key="4">
    <source>
        <dbReference type="Pfam" id="PF02558"/>
    </source>
</evidence>
<protein>
    <recommendedName>
        <fullName evidence="8">Ketoisovalerate reductase</fullName>
    </recommendedName>
</protein>
<accession>A0A8H4LWS4</accession>
<dbReference type="InterPro" id="IPR008927">
    <property type="entry name" value="6-PGluconate_DH-like_C_sf"/>
</dbReference>
<evidence type="ECO:0008006" key="8">
    <source>
        <dbReference type="Google" id="ProtNLM"/>
    </source>
</evidence>
<dbReference type="OrthoDB" id="73846at2759"/>
<dbReference type="InterPro" id="IPR013328">
    <property type="entry name" value="6PGD_dom2"/>
</dbReference>
<feature type="domain" description="Ketopantoate reductase N-terminal" evidence="4">
    <location>
        <begin position="95"/>
        <end position="274"/>
    </location>
</feature>
<evidence type="ECO:0000256" key="2">
    <source>
        <dbReference type="ARBA" id="ARBA00022857"/>
    </source>
</evidence>